<evidence type="ECO:0008006" key="4">
    <source>
        <dbReference type="Google" id="ProtNLM"/>
    </source>
</evidence>
<keyword evidence="1" id="KW-0732">Signal</keyword>
<dbReference type="EMBL" id="JAAFZH010000010">
    <property type="protein sequence ID" value="NDU97280.1"/>
    <property type="molecule type" value="Genomic_DNA"/>
</dbReference>
<dbReference type="Proteomes" id="UP000474175">
    <property type="component" value="Unassembled WGS sequence"/>
</dbReference>
<feature type="signal peptide" evidence="1">
    <location>
        <begin position="1"/>
        <end position="21"/>
    </location>
</feature>
<evidence type="ECO:0000256" key="1">
    <source>
        <dbReference type="SAM" id="SignalP"/>
    </source>
</evidence>
<dbReference type="AlphaFoldDB" id="A0A6L9L9Y5"/>
<protein>
    <recommendedName>
        <fullName evidence="4">Exo-alpha-sialidase</fullName>
    </recommendedName>
</protein>
<dbReference type="InterPro" id="IPR036278">
    <property type="entry name" value="Sialidase_sf"/>
</dbReference>
<reference evidence="2 3" key="1">
    <citation type="submission" date="2020-02" db="EMBL/GenBank/DDBJ databases">
        <title>Draft genome sequence of two Spirosoma agri KCTC 52727 and Spirosoma terrae KCTC 52035.</title>
        <authorList>
            <person name="Rojas J."/>
            <person name="Ambika Manirajan B."/>
            <person name="Suarez C."/>
            <person name="Ratering S."/>
            <person name="Schnell S."/>
        </authorList>
    </citation>
    <scope>NUCLEOTIDE SEQUENCE [LARGE SCALE GENOMIC DNA]</scope>
    <source>
        <strain evidence="2 3">KCTC 52035</strain>
    </source>
</reference>
<evidence type="ECO:0000313" key="2">
    <source>
        <dbReference type="EMBL" id="NDU97280.1"/>
    </source>
</evidence>
<accession>A0A6L9L9Y5</accession>
<gene>
    <name evidence="2" type="ORF">GK108_20525</name>
</gene>
<comment type="caution">
    <text evidence="2">The sequence shown here is derived from an EMBL/GenBank/DDBJ whole genome shotgun (WGS) entry which is preliminary data.</text>
</comment>
<dbReference type="SUPFAM" id="SSF50939">
    <property type="entry name" value="Sialidases"/>
    <property type="match status" value="1"/>
</dbReference>
<dbReference type="RefSeq" id="WP_163952561.1">
    <property type="nucleotide sequence ID" value="NZ_JAAFZH010000010.1"/>
</dbReference>
<keyword evidence="3" id="KW-1185">Reference proteome</keyword>
<organism evidence="2 3">
    <name type="scientific">Spirosoma terrae</name>
    <dbReference type="NCBI Taxonomy" id="1968276"/>
    <lineage>
        <taxon>Bacteria</taxon>
        <taxon>Pseudomonadati</taxon>
        <taxon>Bacteroidota</taxon>
        <taxon>Cytophagia</taxon>
        <taxon>Cytophagales</taxon>
        <taxon>Cytophagaceae</taxon>
        <taxon>Spirosoma</taxon>
    </lineage>
</organism>
<sequence length="487" mass="54852">MIILRSLVACLYFLILHSVQAQDKAETLNQKANGYRGIWYFIGPTKNEFAYKYSGGLGTYPANHYPFSVYAPAVNQTFFCFGGVTDSTSRELCHMVGVFDHNTGKVSRPTLLLNKATDDAHDNPVIQLDSKGYVWVFSTSHGTERPSFIHRSRKPYDIRSFDKIDATRLDKQGNRVPFDNFSYVQTYYQPEHGFLNLMTHYDRGVLVYGANKPRRTISFITSPDGVTWSDWKDIGTIEEGHYQTSGQWRTKIGSAFNYHPNTKVGAGLDYRTNLYYVETSDFGRSWHTANGKPVSLPLADVTNAALVKDYKNLGLNVYVSDVNYDASGRPIILYITSKGPDPGSANGPHEWHTAYWTGTTWAIESVAQSDHNYDMGSLYVEGNRWRIIGPISSGPQPYGTGGDLQMLESTDQGKQWKVVKAVTQNPHRNQAYPRRPVAAHPGFYAFWADGNARKPSASFLYFCDKDGRVFQLPAEMKADFEKPIPVK</sequence>
<evidence type="ECO:0000313" key="3">
    <source>
        <dbReference type="Proteomes" id="UP000474175"/>
    </source>
</evidence>
<name>A0A6L9L9Y5_9BACT</name>
<proteinExistence type="predicted"/>
<dbReference type="Pfam" id="PF15892">
    <property type="entry name" value="BNR_4"/>
    <property type="match status" value="1"/>
</dbReference>
<feature type="chain" id="PRO_5026685891" description="Exo-alpha-sialidase" evidence="1">
    <location>
        <begin position="22"/>
        <end position="487"/>
    </location>
</feature>